<dbReference type="InterPro" id="IPR001680">
    <property type="entry name" value="WD40_rpt"/>
</dbReference>
<reference evidence="8" key="1">
    <citation type="submission" date="2025-08" db="UniProtKB">
        <authorList>
            <consortium name="RefSeq"/>
        </authorList>
    </citation>
    <scope>IDENTIFICATION</scope>
</reference>
<dbReference type="Pfam" id="PF00400">
    <property type="entry name" value="WD40"/>
    <property type="match status" value="1"/>
</dbReference>
<evidence type="ECO:0000256" key="2">
    <source>
        <dbReference type="ARBA" id="ARBA00022574"/>
    </source>
</evidence>
<organism evidence="7 8">
    <name type="scientific">Aplysia californica</name>
    <name type="common">California sea hare</name>
    <dbReference type="NCBI Taxonomy" id="6500"/>
    <lineage>
        <taxon>Eukaryota</taxon>
        <taxon>Metazoa</taxon>
        <taxon>Spiralia</taxon>
        <taxon>Lophotrochozoa</taxon>
        <taxon>Mollusca</taxon>
        <taxon>Gastropoda</taxon>
        <taxon>Heterobranchia</taxon>
        <taxon>Euthyneura</taxon>
        <taxon>Tectipleura</taxon>
        <taxon>Aplysiida</taxon>
        <taxon>Aplysioidea</taxon>
        <taxon>Aplysiidae</taxon>
        <taxon>Aplysia</taxon>
    </lineage>
</organism>
<dbReference type="PANTHER" id="PTHR14205">
    <property type="entry name" value="WD-REPEAT PROTEIN"/>
    <property type="match status" value="1"/>
</dbReference>
<evidence type="ECO:0000256" key="3">
    <source>
        <dbReference type="ARBA" id="ARBA00022737"/>
    </source>
</evidence>
<proteinExistence type="inferred from homology"/>
<evidence type="ECO:0000259" key="6">
    <source>
        <dbReference type="Pfam" id="PF23609"/>
    </source>
</evidence>
<feature type="region of interest" description="Disordered" evidence="5">
    <location>
        <begin position="309"/>
        <end position="337"/>
    </location>
</feature>
<dbReference type="SMART" id="SM00320">
    <property type="entry name" value="WD40"/>
    <property type="match status" value="5"/>
</dbReference>
<dbReference type="InterPro" id="IPR019775">
    <property type="entry name" value="WD40_repeat_CS"/>
</dbReference>
<keyword evidence="3" id="KW-0677">Repeat</keyword>
<dbReference type="Gene3D" id="2.130.10.10">
    <property type="entry name" value="YVTN repeat-like/Quinoprotein amine dehydrogenase"/>
    <property type="match status" value="1"/>
</dbReference>
<dbReference type="InterPro" id="IPR059104">
    <property type="entry name" value="Beta-prop_EIPR1-like"/>
</dbReference>
<keyword evidence="7" id="KW-1185">Reference proteome</keyword>
<keyword evidence="2 4" id="KW-0853">WD repeat</keyword>
<dbReference type="InterPro" id="IPR036322">
    <property type="entry name" value="WD40_repeat_dom_sf"/>
</dbReference>
<dbReference type="InterPro" id="IPR015943">
    <property type="entry name" value="WD40/YVTN_repeat-like_dom_sf"/>
</dbReference>
<dbReference type="PROSITE" id="PS00678">
    <property type="entry name" value="WD_REPEATS_1"/>
    <property type="match status" value="1"/>
</dbReference>
<dbReference type="PROSITE" id="PS50294">
    <property type="entry name" value="WD_REPEATS_REGION"/>
    <property type="match status" value="1"/>
</dbReference>
<dbReference type="Pfam" id="PF23609">
    <property type="entry name" value="Beta-prop_EIPR1"/>
    <property type="match status" value="1"/>
</dbReference>
<dbReference type="PANTHER" id="PTHR14205:SF15">
    <property type="entry name" value="EARP AND GARP COMPLEX-INTERACTING PROTEIN 1"/>
    <property type="match status" value="1"/>
</dbReference>
<evidence type="ECO:0000313" key="7">
    <source>
        <dbReference type="Proteomes" id="UP000694888"/>
    </source>
</evidence>
<sequence>MEDEAPVIYGLEFQARSLCAQAAETDSIRFLVGTQSLGPENQVHYIDFDDENNLINKTVFLHREGEIWNISASTFDSSLFATCYNKTSDNRSELKGALWQLPGGSNPPSPAGEDNSSAHPHLGLLCYLDTEEHADVKSVLWHPSGDSQPVVGLCQDRIVTWDVDTASSAAKVVSSTSIEGRGHPRLTSGKWNPHHNCHQIATANDTSVKGWDLRTMSQVFHIESAHSQLVRDLDFNPNKQYYLVTCGDDCRVKFWDTRKVTEPLKVLSEHSHWVWSVCYNHFHDQLVLTSSSDSRVVLNSVVSLSSEPYGHLVDRDDDDDGDEDSLQDGPQEPPKDGVIATYEEHEDSVYAVGWSSADPWTFASLSYDGRLVINRVPRSEKYKILL</sequence>
<evidence type="ECO:0000256" key="1">
    <source>
        <dbReference type="ARBA" id="ARBA00005672"/>
    </source>
</evidence>
<protein>
    <submittedName>
        <fullName evidence="8">EARP and GARP complex-interacting protein 1</fullName>
    </submittedName>
</protein>
<dbReference type="PROSITE" id="PS50082">
    <property type="entry name" value="WD_REPEATS_2"/>
    <property type="match status" value="1"/>
</dbReference>
<evidence type="ECO:0000256" key="4">
    <source>
        <dbReference type="PROSITE-ProRule" id="PRU00221"/>
    </source>
</evidence>
<comment type="similarity">
    <text evidence="1">Belongs to the WD repeat EIPR1 family.</text>
</comment>
<feature type="domain" description="EIPR1-like beta-propeller" evidence="6">
    <location>
        <begin position="6"/>
        <end position="298"/>
    </location>
</feature>
<dbReference type="SUPFAM" id="SSF50978">
    <property type="entry name" value="WD40 repeat-like"/>
    <property type="match status" value="1"/>
</dbReference>
<dbReference type="GeneID" id="101864436"/>
<accession>A0ABM0KAJ0</accession>
<dbReference type="RefSeq" id="XP_005112897.1">
    <property type="nucleotide sequence ID" value="XM_005112840.3"/>
</dbReference>
<dbReference type="Proteomes" id="UP000694888">
    <property type="component" value="Unplaced"/>
</dbReference>
<feature type="compositionally biased region" description="Acidic residues" evidence="5">
    <location>
        <begin position="315"/>
        <end position="326"/>
    </location>
</feature>
<evidence type="ECO:0000256" key="5">
    <source>
        <dbReference type="SAM" id="MobiDB-lite"/>
    </source>
</evidence>
<feature type="repeat" description="WD" evidence="4">
    <location>
        <begin position="223"/>
        <end position="258"/>
    </location>
</feature>
<name>A0ABM0KAJ0_APLCA</name>
<dbReference type="InterPro" id="IPR040323">
    <property type="entry name" value="EIPR1"/>
</dbReference>
<gene>
    <name evidence="8" type="primary">LOC101864436</name>
</gene>
<feature type="region of interest" description="Disordered" evidence="5">
    <location>
        <begin position="97"/>
        <end position="116"/>
    </location>
</feature>
<evidence type="ECO:0000313" key="8">
    <source>
        <dbReference type="RefSeq" id="XP_005112897.1"/>
    </source>
</evidence>